<dbReference type="InterPro" id="IPR047216">
    <property type="entry name" value="Endonuclease_DUF559_bact"/>
</dbReference>
<sequence>MPGAKPLTRLSRTLRSDPTDAEKRLWHHLRAHRLNGHKFKRQAPVGNHIADFLCDRARIVIEVDGGQHAESPADADRTAILQSQGYTVLRFWNHDVLHNIEGVLQDIRRALTLATGR</sequence>
<keyword evidence="2" id="KW-0378">Hydrolase</keyword>
<dbReference type="PANTHER" id="PTHR38590">
    <property type="entry name" value="BLL0828 PROTEIN"/>
    <property type="match status" value="1"/>
</dbReference>
<accession>A0A975K7M0</accession>
<dbReference type="CDD" id="cd01038">
    <property type="entry name" value="Endonuclease_DUF559"/>
    <property type="match status" value="1"/>
</dbReference>
<dbReference type="InterPro" id="IPR011335">
    <property type="entry name" value="Restrct_endonuc-II-like"/>
</dbReference>
<reference evidence="2" key="1">
    <citation type="submission" date="2021-04" db="EMBL/GenBank/DDBJ databases">
        <title>Isolation of p-tert-butylphenol degrading bacteria Sphingobium phenoxybenzoativorans Tas13 from active sludge.</title>
        <authorList>
            <person name="Li Y."/>
        </authorList>
    </citation>
    <scope>NUCLEOTIDE SEQUENCE</scope>
    <source>
        <strain evidence="2">Tas13</strain>
    </source>
</reference>
<dbReference type="PANTHER" id="PTHR38590:SF1">
    <property type="entry name" value="BLL0828 PROTEIN"/>
    <property type="match status" value="1"/>
</dbReference>
<keyword evidence="2" id="KW-0540">Nuclease</keyword>
<dbReference type="RefSeq" id="WP_212609688.1">
    <property type="nucleotide sequence ID" value="NZ_CP073910.1"/>
</dbReference>
<keyword evidence="3" id="KW-1185">Reference proteome</keyword>
<dbReference type="SUPFAM" id="SSF52980">
    <property type="entry name" value="Restriction endonuclease-like"/>
    <property type="match status" value="1"/>
</dbReference>
<dbReference type="GO" id="GO:0004519">
    <property type="term" value="F:endonuclease activity"/>
    <property type="evidence" value="ECO:0007669"/>
    <property type="project" value="UniProtKB-KW"/>
</dbReference>
<dbReference type="Proteomes" id="UP000681425">
    <property type="component" value="Chromosome"/>
</dbReference>
<evidence type="ECO:0000313" key="3">
    <source>
        <dbReference type="Proteomes" id="UP000681425"/>
    </source>
</evidence>
<feature type="domain" description="DUF559" evidence="1">
    <location>
        <begin position="8"/>
        <end position="111"/>
    </location>
</feature>
<dbReference type="Pfam" id="PF04480">
    <property type="entry name" value="DUF559"/>
    <property type="match status" value="1"/>
</dbReference>
<dbReference type="InterPro" id="IPR007569">
    <property type="entry name" value="DUF559"/>
</dbReference>
<dbReference type="Gene3D" id="3.40.960.10">
    <property type="entry name" value="VSR Endonuclease"/>
    <property type="match status" value="1"/>
</dbReference>
<name>A0A975K7M0_9SPHN</name>
<evidence type="ECO:0000259" key="1">
    <source>
        <dbReference type="Pfam" id="PF04480"/>
    </source>
</evidence>
<proteinExistence type="predicted"/>
<protein>
    <submittedName>
        <fullName evidence="2">Endonuclease domain-containing protein</fullName>
    </submittedName>
</protein>
<evidence type="ECO:0000313" key="2">
    <source>
        <dbReference type="EMBL" id="QUT06286.1"/>
    </source>
</evidence>
<organism evidence="2 3">
    <name type="scientific">Sphingobium phenoxybenzoativorans</name>
    <dbReference type="NCBI Taxonomy" id="1592790"/>
    <lineage>
        <taxon>Bacteria</taxon>
        <taxon>Pseudomonadati</taxon>
        <taxon>Pseudomonadota</taxon>
        <taxon>Alphaproteobacteria</taxon>
        <taxon>Sphingomonadales</taxon>
        <taxon>Sphingomonadaceae</taxon>
        <taxon>Sphingobium</taxon>
    </lineage>
</organism>
<keyword evidence="2" id="KW-0255">Endonuclease</keyword>
<dbReference type="EMBL" id="CP073910">
    <property type="protein sequence ID" value="QUT06286.1"/>
    <property type="molecule type" value="Genomic_DNA"/>
</dbReference>
<dbReference type="KEGG" id="spph:KFK14_02025"/>
<gene>
    <name evidence="2" type="ORF">KFK14_02025</name>
</gene>
<dbReference type="AlphaFoldDB" id="A0A975K7M0"/>